<dbReference type="OrthoDB" id="275278at2759"/>
<dbReference type="EMBL" id="CACRXK020002627">
    <property type="protein sequence ID" value="CAB3995249.1"/>
    <property type="molecule type" value="Genomic_DNA"/>
</dbReference>
<name>A0A6S7GY84_PARCT</name>
<reference evidence="1" key="1">
    <citation type="submission" date="2020-04" db="EMBL/GenBank/DDBJ databases">
        <authorList>
            <person name="Alioto T."/>
            <person name="Alioto T."/>
            <person name="Gomez Garrido J."/>
        </authorList>
    </citation>
    <scope>NUCLEOTIDE SEQUENCE</scope>
    <source>
        <strain evidence="1">A484AB</strain>
    </source>
</reference>
<dbReference type="Proteomes" id="UP001152795">
    <property type="component" value="Unassembled WGS sequence"/>
</dbReference>
<evidence type="ECO:0000313" key="2">
    <source>
        <dbReference type="Proteomes" id="UP001152795"/>
    </source>
</evidence>
<dbReference type="Gene3D" id="3.40.1360.10">
    <property type="match status" value="1"/>
</dbReference>
<dbReference type="GO" id="GO:0003697">
    <property type="term" value="F:single-stranded DNA binding"/>
    <property type="evidence" value="ECO:0007669"/>
    <property type="project" value="InterPro"/>
</dbReference>
<gene>
    <name evidence="1" type="ORF">PACLA_8A064324</name>
</gene>
<accession>A0A6S7GY84</accession>
<dbReference type="GO" id="GO:0043139">
    <property type="term" value="F:5'-3' DNA helicase activity"/>
    <property type="evidence" value="ECO:0007669"/>
    <property type="project" value="InterPro"/>
</dbReference>
<sequence>SVRRTWNQLKTWGGERGFHASRSSSHGLTRLSSLPPEVLPHLEQFGKIILWFRNDVRSRQAANKFARKLNIQRCHFVRMETS</sequence>
<evidence type="ECO:0000313" key="1">
    <source>
        <dbReference type="EMBL" id="CAB3995249.1"/>
    </source>
</evidence>
<dbReference type="GO" id="GO:0005739">
    <property type="term" value="C:mitochondrion"/>
    <property type="evidence" value="ECO:0007669"/>
    <property type="project" value="TreeGrafter"/>
</dbReference>
<dbReference type="PANTHER" id="PTHR12873:SF0">
    <property type="entry name" value="TWINKLE MTDNA HELICASE"/>
    <property type="match status" value="1"/>
</dbReference>
<dbReference type="AlphaFoldDB" id="A0A6S7GY84"/>
<dbReference type="InterPro" id="IPR027032">
    <property type="entry name" value="Twinkle-like"/>
</dbReference>
<comment type="caution">
    <text evidence="1">The sequence shown here is derived from an EMBL/GenBank/DDBJ whole genome shotgun (WGS) entry which is preliminary data.</text>
</comment>
<proteinExistence type="predicted"/>
<dbReference type="GO" id="GO:0006264">
    <property type="term" value="P:mitochondrial DNA replication"/>
    <property type="evidence" value="ECO:0007669"/>
    <property type="project" value="TreeGrafter"/>
</dbReference>
<organism evidence="1 2">
    <name type="scientific">Paramuricea clavata</name>
    <name type="common">Red gorgonian</name>
    <name type="synonym">Violescent sea-whip</name>
    <dbReference type="NCBI Taxonomy" id="317549"/>
    <lineage>
        <taxon>Eukaryota</taxon>
        <taxon>Metazoa</taxon>
        <taxon>Cnidaria</taxon>
        <taxon>Anthozoa</taxon>
        <taxon>Octocorallia</taxon>
        <taxon>Malacalcyonacea</taxon>
        <taxon>Plexauridae</taxon>
        <taxon>Paramuricea</taxon>
    </lineage>
</organism>
<keyword evidence="2" id="KW-1185">Reference proteome</keyword>
<dbReference type="PANTHER" id="PTHR12873">
    <property type="entry name" value="T7-LIKE MITOCHONDRIAL DNA HELICASE"/>
    <property type="match status" value="1"/>
</dbReference>
<protein>
    <submittedName>
        <fullName evidence="1">Twinkle, mitochondrial</fullName>
    </submittedName>
</protein>
<feature type="non-terminal residue" evidence="1">
    <location>
        <position position="82"/>
    </location>
</feature>